<evidence type="ECO:0000256" key="1">
    <source>
        <dbReference type="ARBA" id="ARBA00004389"/>
    </source>
</evidence>
<comment type="function">
    <text evidence="11">Involved in protein N-glycosylation. Essential for the second step of the dolichol-linked oligosaccharide pathway. Anchors the catalytic subunit ALG13 to the ER.</text>
</comment>
<sequence length="233" mass="26286">MNASVVAGIALLFYTFYVYRLIRSLPWLSLQRASGTGSIRECSPLNIFVFLGSGGHTGEMLRILENYESILLNNGCTIHVGYSDDASRHKFESFVKSSIANGDSTPTVKYYEFDKAREVNSSVFRSLLTVVSTLYTSLLHVLTIRRALRNQAHLILLNGPGTCCVLALWFKVWEILDFTTNDPSNIVYVESLARINTLSLTGKILYYMSDMFVVQWPQLLEKYPRAKSFGILT</sequence>
<keyword evidence="8 11" id="KW-1133">Transmembrane helix</keyword>
<dbReference type="GO" id="GO:0004577">
    <property type="term" value="F:N-acetylglucosaminyldiphosphodolichol N-acetylglucosaminyltransferase activity"/>
    <property type="evidence" value="ECO:0007669"/>
    <property type="project" value="TreeGrafter"/>
</dbReference>
<dbReference type="Pfam" id="PF08660">
    <property type="entry name" value="Alg14"/>
    <property type="match status" value="1"/>
</dbReference>
<keyword evidence="9 11" id="KW-0472">Membrane</keyword>
<dbReference type="Gene3D" id="3.40.50.2000">
    <property type="entry name" value="Glycogen Phosphorylase B"/>
    <property type="match status" value="1"/>
</dbReference>
<dbReference type="Proteomes" id="UP000187013">
    <property type="component" value="Unassembled WGS sequence"/>
</dbReference>
<dbReference type="EMBL" id="BDGX01000052">
    <property type="protein sequence ID" value="GAV55891.1"/>
    <property type="molecule type" value="Genomic_DNA"/>
</dbReference>
<comment type="caution">
    <text evidence="12">The sequence shown here is derived from an EMBL/GenBank/DDBJ whole genome shotgun (WGS) entry which is preliminary data.</text>
</comment>
<evidence type="ECO:0000313" key="13">
    <source>
        <dbReference type="Proteomes" id="UP000187013"/>
    </source>
</evidence>
<keyword evidence="7 11" id="KW-0256">Endoplasmic reticulum</keyword>
<comment type="subunit">
    <text evidence="4 11">Heterodimer with ALG13 to form a functional enzyme.</text>
</comment>
<evidence type="ECO:0000256" key="11">
    <source>
        <dbReference type="RuleBase" id="RU362127"/>
    </source>
</evidence>
<name>A0A1Q3AJI2_ZYGRO</name>
<reference evidence="12 13" key="1">
    <citation type="submission" date="2016-08" db="EMBL/GenBank/DDBJ databases">
        <title>Draft genome sequence of allopolyploid Zygosaccharomyces rouxii.</title>
        <authorList>
            <person name="Watanabe J."/>
            <person name="Uehara K."/>
            <person name="Mogi Y."/>
            <person name="Tsukioka Y."/>
        </authorList>
    </citation>
    <scope>NUCLEOTIDE SEQUENCE [LARGE SCALE GENOMIC DNA]</scope>
    <source>
        <strain evidence="12 13">NBRC 110957</strain>
    </source>
</reference>
<dbReference type="InterPro" id="IPR013969">
    <property type="entry name" value="Oligosacch_biosynth_Alg14"/>
</dbReference>
<gene>
    <name evidence="11" type="primary">ALG14</name>
    <name evidence="12" type="ORF">ZYGR_0AZ00620</name>
</gene>
<feature type="transmembrane region" description="Helical" evidence="11">
    <location>
        <begin position="6"/>
        <end position="22"/>
    </location>
</feature>
<dbReference type="PANTHER" id="PTHR12154:SF4">
    <property type="entry name" value="UDP-N-ACETYLGLUCOSAMINE TRANSFERASE SUBUNIT ALG14 HOMOLOG"/>
    <property type="match status" value="1"/>
</dbReference>
<evidence type="ECO:0000256" key="4">
    <source>
        <dbReference type="ARBA" id="ARBA00011335"/>
    </source>
</evidence>
<evidence type="ECO:0000313" key="12">
    <source>
        <dbReference type="EMBL" id="GAV55891.1"/>
    </source>
</evidence>
<dbReference type="PANTHER" id="PTHR12154">
    <property type="entry name" value="GLYCOSYL TRANSFERASE-RELATED"/>
    <property type="match status" value="1"/>
</dbReference>
<evidence type="ECO:0000256" key="6">
    <source>
        <dbReference type="ARBA" id="ARBA00022692"/>
    </source>
</evidence>
<keyword evidence="6 11" id="KW-0812">Transmembrane</keyword>
<comment type="similarity">
    <text evidence="3 11">Belongs to the ALG14 family.</text>
</comment>
<dbReference type="AlphaFoldDB" id="A0A1Q3AJI2"/>
<proteinExistence type="inferred from homology"/>
<evidence type="ECO:0000256" key="2">
    <source>
        <dbReference type="ARBA" id="ARBA00004590"/>
    </source>
</evidence>
<evidence type="ECO:0000256" key="9">
    <source>
        <dbReference type="ARBA" id="ARBA00023136"/>
    </source>
</evidence>
<dbReference type="GO" id="GO:0031965">
    <property type="term" value="C:nuclear membrane"/>
    <property type="evidence" value="ECO:0007669"/>
    <property type="project" value="UniProtKB-SubCell"/>
</dbReference>
<dbReference type="OrthoDB" id="17098at2759"/>
<accession>A0A1Q3AJI2</accession>
<evidence type="ECO:0000256" key="8">
    <source>
        <dbReference type="ARBA" id="ARBA00022989"/>
    </source>
</evidence>
<evidence type="ECO:0000256" key="3">
    <source>
        <dbReference type="ARBA" id="ARBA00009731"/>
    </source>
</evidence>
<comment type="subcellular location">
    <subcellularLocation>
        <location evidence="1 11">Endoplasmic reticulum membrane</location>
        <topology evidence="1 11">Single-pass membrane protein</topology>
    </subcellularLocation>
    <subcellularLocation>
        <location evidence="2">Nucleus membrane</location>
        <topology evidence="2">Single-pass membrane protein</topology>
    </subcellularLocation>
</comment>
<evidence type="ECO:0000256" key="10">
    <source>
        <dbReference type="ARBA" id="ARBA00032062"/>
    </source>
</evidence>
<dbReference type="GO" id="GO:0043541">
    <property type="term" value="C:UDP-N-acetylglucosamine transferase complex"/>
    <property type="evidence" value="ECO:0007669"/>
    <property type="project" value="TreeGrafter"/>
</dbReference>
<dbReference type="GO" id="GO:0006488">
    <property type="term" value="P:dolichol-linked oligosaccharide biosynthetic process"/>
    <property type="evidence" value="ECO:0007669"/>
    <property type="project" value="InterPro"/>
</dbReference>
<organism evidence="12 13">
    <name type="scientific">Zygosaccharomyces rouxii</name>
    <dbReference type="NCBI Taxonomy" id="4956"/>
    <lineage>
        <taxon>Eukaryota</taxon>
        <taxon>Fungi</taxon>
        <taxon>Dikarya</taxon>
        <taxon>Ascomycota</taxon>
        <taxon>Saccharomycotina</taxon>
        <taxon>Saccharomycetes</taxon>
        <taxon>Saccharomycetales</taxon>
        <taxon>Saccharomycetaceae</taxon>
        <taxon>Zygosaccharomyces</taxon>
    </lineage>
</organism>
<protein>
    <recommendedName>
        <fullName evidence="5 11">UDP-N-acetylglucosamine transferase subunit ALG14</fullName>
    </recommendedName>
    <alternativeName>
        <fullName evidence="10 11">Asparagine-linked glycosylation protein 14</fullName>
    </alternativeName>
</protein>
<evidence type="ECO:0000256" key="5">
    <source>
        <dbReference type="ARBA" id="ARBA00017467"/>
    </source>
</evidence>
<evidence type="ECO:0000256" key="7">
    <source>
        <dbReference type="ARBA" id="ARBA00022824"/>
    </source>
</evidence>